<dbReference type="PANTHER" id="PTHR31325">
    <property type="entry name" value="OS01G0798800 PROTEIN-RELATED"/>
    <property type="match status" value="1"/>
</dbReference>
<accession>A0AAD6R6U1</accession>
<protein>
    <recommendedName>
        <fullName evidence="1">DUF4220 domain-containing protein</fullName>
    </recommendedName>
</protein>
<evidence type="ECO:0000313" key="2">
    <source>
        <dbReference type="EMBL" id="KAJ7003227.1"/>
    </source>
</evidence>
<sequence length="166" mass="19071">MVLFSLFLQILLIMFGSRRKRITRIWIRVLVWSSYLLADMVAAVALGVLSRSQLGEIGDNIQFAKENSSLRAFWAPFLLVHLGGLDTITAFSIEDNDLWLRHLKLEAEKWKVISEVWVEMLTYAAGHCEWRDHAQQLKSGGELLTHVRLLMAHLGLSHQYQEILLS</sequence>
<keyword evidence="3" id="KW-1185">Reference proteome</keyword>
<name>A0AAD6R6U1_9ROSI</name>
<gene>
    <name evidence="2" type="ORF">NC653_008463</name>
</gene>
<dbReference type="Pfam" id="PF04578">
    <property type="entry name" value="DUF594"/>
    <property type="match status" value="1"/>
</dbReference>
<dbReference type="Proteomes" id="UP001164929">
    <property type="component" value="Chromosome 3"/>
</dbReference>
<feature type="domain" description="DUF4220" evidence="1">
    <location>
        <begin position="32"/>
        <end position="103"/>
    </location>
</feature>
<evidence type="ECO:0000259" key="1">
    <source>
        <dbReference type="Pfam" id="PF13968"/>
    </source>
</evidence>
<evidence type="ECO:0000313" key="3">
    <source>
        <dbReference type="Proteomes" id="UP001164929"/>
    </source>
</evidence>
<dbReference type="InterPro" id="IPR007658">
    <property type="entry name" value="DUF594"/>
</dbReference>
<organism evidence="2 3">
    <name type="scientific">Populus alba x Populus x berolinensis</name>
    <dbReference type="NCBI Taxonomy" id="444605"/>
    <lineage>
        <taxon>Eukaryota</taxon>
        <taxon>Viridiplantae</taxon>
        <taxon>Streptophyta</taxon>
        <taxon>Embryophyta</taxon>
        <taxon>Tracheophyta</taxon>
        <taxon>Spermatophyta</taxon>
        <taxon>Magnoliopsida</taxon>
        <taxon>eudicotyledons</taxon>
        <taxon>Gunneridae</taxon>
        <taxon>Pentapetalae</taxon>
        <taxon>rosids</taxon>
        <taxon>fabids</taxon>
        <taxon>Malpighiales</taxon>
        <taxon>Salicaceae</taxon>
        <taxon>Saliceae</taxon>
        <taxon>Populus</taxon>
    </lineage>
</organism>
<comment type="caution">
    <text evidence="2">The sequence shown here is derived from an EMBL/GenBank/DDBJ whole genome shotgun (WGS) entry which is preliminary data.</text>
</comment>
<reference evidence="2" key="1">
    <citation type="journal article" date="2023" name="Mol. Ecol. Resour.">
        <title>Chromosome-level genome assembly of a triploid poplar Populus alba 'Berolinensis'.</title>
        <authorList>
            <person name="Chen S."/>
            <person name="Yu Y."/>
            <person name="Wang X."/>
            <person name="Wang S."/>
            <person name="Zhang T."/>
            <person name="Zhou Y."/>
            <person name="He R."/>
            <person name="Meng N."/>
            <person name="Wang Y."/>
            <person name="Liu W."/>
            <person name="Liu Z."/>
            <person name="Liu J."/>
            <person name="Guo Q."/>
            <person name="Huang H."/>
            <person name="Sederoff R.R."/>
            <person name="Wang G."/>
            <person name="Qu G."/>
            <person name="Chen S."/>
        </authorList>
    </citation>
    <scope>NUCLEOTIDE SEQUENCE</scope>
    <source>
        <strain evidence="2">SC-2020</strain>
    </source>
</reference>
<dbReference type="InterPro" id="IPR025315">
    <property type="entry name" value="DUF4220"/>
</dbReference>
<dbReference type="AlphaFoldDB" id="A0AAD6R6U1"/>
<dbReference type="EMBL" id="JAQIZT010000003">
    <property type="protein sequence ID" value="KAJ7003227.1"/>
    <property type="molecule type" value="Genomic_DNA"/>
</dbReference>
<proteinExistence type="predicted"/>
<dbReference type="Pfam" id="PF13968">
    <property type="entry name" value="DUF4220"/>
    <property type="match status" value="1"/>
</dbReference>